<evidence type="ECO:0000256" key="4">
    <source>
        <dbReference type="PROSITE-ProRule" id="PRU00176"/>
    </source>
</evidence>
<evidence type="ECO:0000313" key="8">
    <source>
        <dbReference type="Proteomes" id="UP000215914"/>
    </source>
</evidence>
<dbReference type="EMBL" id="MNCJ02000331">
    <property type="protein sequence ID" value="KAF5760004.1"/>
    <property type="molecule type" value="Genomic_DNA"/>
</dbReference>
<feature type="compositionally biased region" description="Polar residues" evidence="5">
    <location>
        <begin position="154"/>
        <end position="173"/>
    </location>
</feature>
<reference evidence="7" key="2">
    <citation type="submission" date="2020-06" db="EMBL/GenBank/DDBJ databases">
        <title>Helianthus annuus Genome sequencing and assembly Release 2.</title>
        <authorList>
            <person name="Gouzy J."/>
            <person name="Langlade N."/>
            <person name="Munos S."/>
        </authorList>
    </citation>
    <scope>NUCLEOTIDE SEQUENCE</scope>
    <source>
        <tissue evidence="7">Leaves</tissue>
    </source>
</reference>
<dbReference type="CDD" id="cd00590">
    <property type="entry name" value="RRM_SF"/>
    <property type="match status" value="1"/>
</dbReference>
<dbReference type="InterPro" id="IPR012677">
    <property type="entry name" value="Nucleotide-bd_a/b_plait_sf"/>
</dbReference>
<feature type="compositionally biased region" description="Polar residues" evidence="5">
    <location>
        <begin position="377"/>
        <end position="394"/>
    </location>
</feature>
<feature type="compositionally biased region" description="Basic and acidic residues" evidence="5">
    <location>
        <begin position="129"/>
        <end position="144"/>
    </location>
</feature>
<dbReference type="SMART" id="SM00360">
    <property type="entry name" value="RRM"/>
    <property type="match status" value="1"/>
</dbReference>
<protein>
    <submittedName>
        <fullName evidence="7">RNA recognition motif domain, nucleotide-binding alpha-beta plait domain superfamily</fullName>
    </submittedName>
</protein>
<keyword evidence="2" id="KW-0747">Spliceosome</keyword>
<evidence type="ECO:0000259" key="6">
    <source>
        <dbReference type="PROSITE" id="PS50102"/>
    </source>
</evidence>
<sequence>MVLTNDGGGEPDNGGPWSNVEYQKNYRGRGDGVEWTFLVQNIDDKVTRSILWRAFKPFGFVSDVYVARKRDTKGKCFGFVRYVGVVDMKETLVSMNTVNMFGLKVTVTLANYDKDHNKINYAPELLGRKEWRPKDSNQDNKGDGNGKSFGGQPPRNNRSSDQGYVPQPATQEGRSYAEALKGNSVGMCHGAKVVMMGGKGSLYPLHCIGRSILGHTKDVTSISNMKKAIEDEGLFEVGMSFVGGVTFILTFRDKATAISGMELHFEFFNSVFSKFHLWNGEDIPYSRLVSLNITGVSFIIRDNSLFDNIGGLFGDVVQKSSFSWQEEDNSSSSVKIITSQPSRIDETMVIKWNNKSIVCWVLESVGQWFPDIDEVSLQGSQDSESETCSESNMGSEDLEDFEEGEIRDNDARRQEDDRKNFRPDSDPRGNGQSLDHQGSPGVQEVPLVNVDGNCDSMHGELFEEELGSGNNETLVGDLEFSKKVQ</sequence>
<dbReference type="GO" id="GO:0005681">
    <property type="term" value="C:spliceosomal complex"/>
    <property type="evidence" value="ECO:0007669"/>
    <property type="project" value="UniProtKB-KW"/>
</dbReference>
<keyword evidence="1" id="KW-0507">mRNA processing</keyword>
<proteinExistence type="predicted"/>
<name>A0A9K3DRE0_HELAN</name>
<gene>
    <name evidence="7" type="ORF">HanXRQr2_Chr16g0748221</name>
</gene>
<evidence type="ECO:0000256" key="1">
    <source>
        <dbReference type="ARBA" id="ARBA00022664"/>
    </source>
</evidence>
<keyword evidence="8" id="KW-1185">Reference proteome</keyword>
<dbReference type="InterPro" id="IPR035979">
    <property type="entry name" value="RBD_domain_sf"/>
</dbReference>
<feature type="compositionally biased region" description="Basic and acidic residues" evidence="5">
    <location>
        <begin position="404"/>
        <end position="427"/>
    </location>
</feature>
<dbReference type="PANTHER" id="PTHR23147">
    <property type="entry name" value="SERINE/ARGININE RICH SPLICING FACTOR"/>
    <property type="match status" value="1"/>
</dbReference>
<dbReference type="AlphaFoldDB" id="A0A9K3DRE0"/>
<feature type="region of interest" description="Disordered" evidence="5">
    <location>
        <begin position="377"/>
        <end position="485"/>
    </location>
</feature>
<dbReference type="InterPro" id="IPR000504">
    <property type="entry name" value="RRM_dom"/>
</dbReference>
<feature type="domain" description="RRM" evidence="6">
    <location>
        <begin position="35"/>
        <end position="112"/>
    </location>
</feature>
<evidence type="ECO:0000256" key="2">
    <source>
        <dbReference type="ARBA" id="ARBA00022728"/>
    </source>
</evidence>
<dbReference type="Proteomes" id="UP000215914">
    <property type="component" value="Unassembled WGS sequence"/>
</dbReference>
<dbReference type="SUPFAM" id="SSF54928">
    <property type="entry name" value="RNA-binding domain, RBD"/>
    <property type="match status" value="1"/>
</dbReference>
<keyword evidence="3" id="KW-0508">mRNA splicing</keyword>
<dbReference type="GO" id="GO:0003723">
    <property type="term" value="F:RNA binding"/>
    <property type="evidence" value="ECO:0007669"/>
    <property type="project" value="UniProtKB-UniRule"/>
</dbReference>
<dbReference type="Gramene" id="mRNA:HanXRQr2_Chr16g0748221">
    <property type="protein sequence ID" value="CDS:HanXRQr2_Chr16g0748221.1"/>
    <property type="gene ID" value="HanXRQr2_Chr16g0748221"/>
</dbReference>
<evidence type="ECO:0000256" key="5">
    <source>
        <dbReference type="SAM" id="MobiDB-lite"/>
    </source>
</evidence>
<comment type="caution">
    <text evidence="7">The sequence shown here is derived from an EMBL/GenBank/DDBJ whole genome shotgun (WGS) entry which is preliminary data.</text>
</comment>
<dbReference type="PROSITE" id="PS50102">
    <property type="entry name" value="RRM"/>
    <property type="match status" value="1"/>
</dbReference>
<feature type="region of interest" description="Disordered" evidence="5">
    <location>
        <begin position="129"/>
        <end position="173"/>
    </location>
</feature>
<dbReference type="Gene3D" id="3.30.70.330">
    <property type="match status" value="1"/>
</dbReference>
<dbReference type="GO" id="GO:0006397">
    <property type="term" value="P:mRNA processing"/>
    <property type="evidence" value="ECO:0007669"/>
    <property type="project" value="UniProtKB-KW"/>
</dbReference>
<dbReference type="GO" id="GO:0008380">
    <property type="term" value="P:RNA splicing"/>
    <property type="evidence" value="ECO:0007669"/>
    <property type="project" value="UniProtKB-KW"/>
</dbReference>
<evidence type="ECO:0000313" key="7">
    <source>
        <dbReference type="EMBL" id="KAF5760004.1"/>
    </source>
</evidence>
<dbReference type="Pfam" id="PF00076">
    <property type="entry name" value="RRM_1"/>
    <property type="match status" value="1"/>
</dbReference>
<reference evidence="7" key="1">
    <citation type="journal article" date="2017" name="Nature">
        <title>The sunflower genome provides insights into oil metabolism, flowering and Asterid evolution.</title>
        <authorList>
            <person name="Badouin H."/>
            <person name="Gouzy J."/>
            <person name="Grassa C.J."/>
            <person name="Murat F."/>
            <person name="Staton S.E."/>
            <person name="Cottret L."/>
            <person name="Lelandais-Briere C."/>
            <person name="Owens G.L."/>
            <person name="Carrere S."/>
            <person name="Mayjonade B."/>
            <person name="Legrand L."/>
            <person name="Gill N."/>
            <person name="Kane N.C."/>
            <person name="Bowers J.E."/>
            <person name="Hubner S."/>
            <person name="Bellec A."/>
            <person name="Berard A."/>
            <person name="Berges H."/>
            <person name="Blanchet N."/>
            <person name="Boniface M.C."/>
            <person name="Brunel D."/>
            <person name="Catrice O."/>
            <person name="Chaidir N."/>
            <person name="Claudel C."/>
            <person name="Donnadieu C."/>
            <person name="Faraut T."/>
            <person name="Fievet G."/>
            <person name="Helmstetter N."/>
            <person name="King M."/>
            <person name="Knapp S.J."/>
            <person name="Lai Z."/>
            <person name="Le Paslier M.C."/>
            <person name="Lippi Y."/>
            <person name="Lorenzon L."/>
            <person name="Mandel J.R."/>
            <person name="Marage G."/>
            <person name="Marchand G."/>
            <person name="Marquand E."/>
            <person name="Bret-Mestries E."/>
            <person name="Morien E."/>
            <person name="Nambeesan S."/>
            <person name="Nguyen T."/>
            <person name="Pegot-Espagnet P."/>
            <person name="Pouilly N."/>
            <person name="Raftis F."/>
            <person name="Sallet E."/>
            <person name="Schiex T."/>
            <person name="Thomas J."/>
            <person name="Vandecasteele C."/>
            <person name="Vares D."/>
            <person name="Vear F."/>
            <person name="Vautrin S."/>
            <person name="Crespi M."/>
            <person name="Mangin B."/>
            <person name="Burke J.M."/>
            <person name="Salse J."/>
            <person name="Munos S."/>
            <person name="Vincourt P."/>
            <person name="Rieseberg L.H."/>
            <person name="Langlade N.B."/>
        </authorList>
    </citation>
    <scope>NUCLEOTIDE SEQUENCE</scope>
    <source>
        <tissue evidence="7">Leaves</tissue>
    </source>
</reference>
<organism evidence="7 8">
    <name type="scientific">Helianthus annuus</name>
    <name type="common">Common sunflower</name>
    <dbReference type="NCBI Taxonomy" id="4232"/>
    <lineage>
        <taxon>Eukaryota</taxon>
        <taxon>Viridiplantae</taxon>
        <taxon>Streptophyta</taxon>
        <taxon>Embryophyta</taxon>
        <taxon>Tracheophyta</taxon>
        <taxon>Spermatophyta</taxon>
        <taxon>Magnoliopsida</taxon>
        <taxon>eudicotyledons</taxon>
        <taxon>Gunneridae</taxon>
        <taxon>Pentapetalae</taxon>
        <taxon>asterids</taxon>
        <taxon>campanulids</taxon>
        <taxon>Asterales</taxon>
        <taxon>Asteraceae</taxon>
        <taxon>Asteroideae</taxon>
        <taxon>Heliantheae alliance</taxon>
        <taxon>Heliantheae</taxon>
        <taxon>Helianthus</taxon>
    </lineage>
</organism>
<dbReference type="InterPro" id="IPR050907">
    <property type="entry name" value="SRSF"/>
</dbReference>
<keyword evidence="4" id="KW-0694">RNA-binding</keyword>
<evidence type="ECO:0000256" key="3">
    <source>
        <dbReference type="ARBA" id="ARBA00023187"/>
    </source>
</evidence>
<accession>A0A9K3DRE0</accession>